<dbReference type="CDD" id="cd01647">
    <property type="entry name" value="RT_LTR"/>
    <property type="match status" value="1"/>
</dbReference>
<reference evidence="9" key="1">
    <citation type="journal article" date="2019" name="Nat. Commun.">
        <title>The genome of broomcorn millet.</title>
        <authorList>
            <person name="Zou C."/>
            <person name="Miki D."/>
            <person name="Li D."/>
            <person name="Tang Q."/>
            <person name="Xiao L."/>
            <person name="Rajput S."/>
            <person name="Deng P."/>
            <person name="Jia W."/>
            <person name="Huang R."/>
            <person name="Zhang M."/>
            <person name="Sun Y."/>
            <person name="Hu J."/>
            <person name="Fu X."/>
            <person name="Schnable P.S."/>
            <person name="Li F."/>
            <person name="Zhang H."/>
            <person name="Feng B."/>
            <person name="Zhu X."/>
            <person name="Liu R."/>
            <person name="Schnable J.C."/>
            <person name="Zhu J.-K."/>
            <person name="Zhang H."/>
        </authorList>
    </citation>
    <scope>NUCLEOTIDE SEQUENCE [LARGE SCALE GENOMIC DNA]</scope>
</reference>
<feature type="compositionally biased region" description="Pro residues" evidence="6">
    <location>
        <begin position="122"/>
        <end position="140"/>
    </location>
</feature>
<dbReference type="SUPFAM" id="SSF56672">
    <property type="entry name" value="DNA/RNA polymerases"/>
    <property type="match status" value="1"/>
</dbReference>
<dbReference type="Gene3D" id="3.10.10.10">
    <property type="entry name" value="HIV Type 1 Reverse Transcriptase, subunit A, domain 1"/>
    <property type="match status" value="1"/>
</dbReference>
<dbReference type="Gene3D" id="1.10.340.70">
    <property type="match status" value="1"/>
</dbReference>
<evidence type="ECO:0000256" key="4">
    <source>
        <dbReference type="ARBA" id="ARBA00022759"/>
    </source>
</evidence>
<keyword evidence="4" id="KW-0378">Hydrolase</keyword>
<feature type="domain" description="Reverse transcriptase" evidence="7">
    <location>
        <begin position="485"/>
        <end position="664"/>
    </location>
</feature>
<dbReference type="Pfam" id="PF03732">
    <property type="entry name" value="Retrotrans_gag"/>
    <property type="match status" value="1"/>
</dbReference>
<keyword evidence="4" id="KW-0255">Endonuclease</keyword>
<dbReference type="InterPro" id="IPR000477">
    <property type="entry name" value="RT_dom"/>
</dbReference>
<dbReference type="Gene3D" id="3.30.70.270">
    <property type="match status" value="2"/>
</dbReference>
<evidence type="ECO:0000256" key="2">
    <source>
        <dbReference type="ARBA" id="ARBA00022695"/>
    </source>
</evidence>
<keyword evidence="5" id="KW-0511">Multifunctional enzyme</keyword>
<dbReference type="InterPro" id="IPR050951">
    <property type="entry name" value="Retrovirus_Pol_polyprotein"/>
</dbReference>
<keyword evidence="9" id="KW-1185">Reference proteome</keyword>
<keyword evidence="2" id="KW-0548">Nucleotidyltransferase</keyword>
<dbReference type="InterPro" id="IPR043502">
    <property type="entry name" value="DNA/RNA_pol_sf"/>
</dbReference>
<dbReference type="GO" id="GO:0016779">
    <property type="term" value="F:nucleotidyltransferase activity"/>
    <property type="evidence" value="ECO:0007669"/>
    <property type="project" value="UniProtKB-KW"/>
</dbReference>
<dbReference type="AlphaFoldDB" id="A0A3L6QAH4"/>
<dbReference type="Gene3D" id="2.40.70.10">
    <property type="entry name" value="Acid Proteases"/>
    <property type="match status" value="1"/>
</dbReference>
<organism evidence="8 9">
    <name type="scientific">Panicum miliaceum</name>
    <name type="common">Proso millet</name>
    <name type="synonym">Broomcorn millet</name>
    <dbReference type="NCBI Taxonomy" id="4540"/>
    <lineage>
        <taxon>Eukaryota</taxon>
        <taxon>Viridiplantae</taxon>
        <taxon>Streptophyta</taxon>
        <taxon>Embryophyta</taxon>
        <taxon>Tracheophyta</taxon>
        <taxon>Spermatophyta</taxon>
        <taxon>Magnoliopsida</taxon>
        <taxon>Liliopsida</taxon>
        <taxon>Poales</taxon>
        <taxon>Poaceae</taxon>
        <taxon>PACMAD clade</taxon>
        <taxon>Panicoideae</taxon>
        <taxon>Panicodae</taxon>
        <taxon>Paniceae</taxon>
        <taxon>Panicinae</taxon>
        <taxon>Panicum</taxon>
        <taxon>Panicum sect. Panicum</taxon>
    </lineage>
</organism>
<evidence type="ECO:0000256" key="5">
    <source>
        <dbReference type="ARBA" id="ARBA00023268"/>
    </source>
</evidence>
<dbReference type="Pfam" id="PF08284">
    <property type="entry name" value="RVP_2"/>
    <property type="match status" value="1"/>
</dbReference>
<comment type="caution">
    <text evidence="8">The sequence shown here is derived from an EMBL/GenBank/DDBJ whole genome shotgun (WGS) entry which is preliminary data.</text>
</comment>
<dbReference type="EMBL" id="PQIB02000013">
    <property type="protein sequence ID" value="RLM74197.1"/>
    <property type="molecule type" value="Genomic_DNA"/>
</dbReference>
<protein>
    <recommendedName>
        <fullName evidence="7">Reverse transcriptase domain-containing protein</fullName>
    </recommendedName>
</protein>
<evidence type="ECO:0000256" key="6">
    <source>
        <dbReference type="SAM" id="MobiDB-lite"/>
    </source>
</evidence>
<dbReference type="Pfam" id="PF17921">
    <property type="entry name" value="Integrase_H2C2"/>
    <property type="match status" value="1"/>
</dbReference>
<dbReference type="InterPro" id="IPR021109">
    <property type="entry name" value="Peptidase_aspartic_dom_sf"/>
</dbReference>
<dbReference type="InterPro" id="IPR041588">
    <property type="entry name" value="Integrase_H2C2"/>
</dbReference>
<keyword evidence="3" id="KW-0540">Nuclease</keyword>
<dbReference type="CDD" id="cd09274">
    <property type="entry name" value="RNase_HI_RT_Ty3"/>
    <property type="match status" value="1"/>
</dbReference>
<evidence type="ECO:0000313" key="8">
    <source>
        <dbReference type="EMBL" id="RLM74197.1"/>
    </source>
</evidence>
<dbReference type="CDD" id="cd00303">
    <property type="entry name" value="retropepsin_like"/>
    <property type="match status" value="1"/>
</dbReference>
<dbReference type="Pfam" id="PF17919">
    <property type="entry name" value="RT_RNaseH_2"/>
    <property type="match status" value="1"/>
</dbReference>
<dbReference type="GO" id="GO:0004519">
    <property type="term" value="F:endonuclease activity"/>
    <property type="evidence" value="ECO:0007669"/>
    <property type="project" value="UniProtKB-KW"/>
</dbReference>
<dbReference type="InterPro" id="IPR005162">
    <property type="entry name" value="Retrotrans_gag_dom"/>
</dbReference>
<dbReference type="Proteomes" id="UP000275267">
    <property type="component" value="Unassembled WGS sequence"/>
</dbReference>
<accession>A0A3L6QAH4</accession>
<dbReference type="PANTHER" id="PTHR37984:SF5">
    <property type="entry name" value="PROTEIN NYNRIN-LIKE"/>
    <property type="match status" value="1"/>
</dbReference>
<dbReference type="PROSITE" id="PS50878">
    <property type="entry name" value="RT_POL"/>
    <property type="match status" value="1"/>
</dbReference>
<dbReference type="STRING" id="4540.A0A3L6QAH4"/>
<feature type="region of interest" description="Disordered" evidence="6">
    <location>
        <begin position="109"/>
        <end position="173"/>
    </location>
</feature>
<dbReference type="Pfam" id="PF00078">
    <property type="entry name" value="RVT_1"/>
    <property type="match status" value="1"/>
</dbReference>
<keyword evidence="1" id="KW-0808">Transferase</keyword>
<name>A0A3L6QAH4_PANMI</name>
<sequence length="1068" mass="119930">MEARIREMSWEDLGVALCNRFGRDQHSALIRQFFHIQQNGSVTEYVEKFDTLVHQLLAHDNSLTSAMITGRFVDGLREDVRAVVVIQRPQDLDTACSLAILQEDVIGQTSRRDSRRMDFSPTPRPVMKPQPLPLPLPPQAPQGSAGRPSAGGTSEGRKGAAYTRNSSAVSKGPDARMSALMAYRKAKGLCFKCGERWGRNHTCSATVPLHLVEEMLAMAIDEAEEISVYGKDSGAPSEEGEQLCAISVQAVQGCEGRKTMRLHGSVHCQEVLILVDSRSSASFIGSHLLGLMPGVQKMEKALKVKVADGGQLSCQYVIPDCEWLCQGNTFTTDLKVLPLRGYDTILGIYWLEQLSPMTMHWASKWMTFSYKGKVIKLQGVMPKLQECQVVSVEQLEGLLKQEAIEQVLEVTIISEKEVAGMGSGVIRQIVQEFADIFEKPSGLPPRREFDHAIPLLPGAQPFKLRPYRYTPQQKNGIEAQGQELLKNGVIQQSSSPFSSPVLLVKKKDGEWRLYVDYRRLNAYTVKSIFPIPVFDEIVDELTGAKVFSKLDHRSGYHQIRIKEGDEFKTAFQTHSGHYEYKVMSFGLTGALATFQGFMNFVLAPLLRKCVDVFIDDILVYRKNMTEHIQHLRQVFELLRQHDLHLKLAKCSFAQDTLEFLGHIISEKGVSTDPVKVQIIQQWPVPTCVKDVRSFLGMAGYYRRFVKMFGLISKPLTSLLKKGQIFVWNESTQAAFETLKQALLEAPVLAIPDFSKQFVVTTDASDKGIGVVLQQGGHPIAFISKALGPRNQRLSTYEKECLAILFVVEQWRPYLQHGEFLIYTDQRSLVHLDDQRISTPWQQKALTKLLGLQFKIIYKQGKDNVVVDALSRRPNMKEDLPAEKLDLFSVSVAKPLWLEEVARSYLEDPDSKKLLVELAASGQKGSYTLQEGVIRYKQRIWLGGSKVLQQKMTSALHDSAMGGHSGFPVTYRRLKALFAWPRMKQMVKRMVASCAVCQQAKPERVKYPGLLQPLAVPTQAWDFRLYRGTPTIQEVQLHTSGCRQILEICTFHIIGSSVHCFGSGTSLHG</sequence>
<evidence type="ECO:0000256" key="3">
    <source>
        <dbReference type="ARBA" id="ARBA00022722"/>
    </source>
</evidence>
<dbReference type="OrthoDB" id="2013610at2759"/>
<dbReference type="InterPro" id="IPR041577">
    <property type="entry name" value="RT_RNaseH_2"/>
</dbReference>
<proteinExistence type="predicted"/>
<dbReference type="FunFam" id="3.30.70.270:FF:000115">
    <property type="entry name" value="Polyprotein of retroviral origin, putative"/>
    <property type="match status" value="1"/>
</dbReference>
<gene>
    <name evidence="8" type="ORF">C2845_PM15G12530</name>
</gene>
<dbReference type="InterPro" id="IPR043128">
    <property type="entry name" value="Rev_trsase/Diguanyl_cyclase"/>
</dbReference>
<evidence type="ECO:0000256" key="1">
    <source>
        <dbReference type="ARBA" id="ARBA00022679"/>
    </source>
</evidence>
<evidence type="ECO:0000259" key="7">
    <source>
        <dbReference type="PROSITE" id="PS50878"/>
    </source>
</evidence>
<evidence type="ECO:0000313" key="9">
    <source>
        <dbReference type="Proteomes" id="UP000275267"/>
    </source>
</evidence>
<dbReference type="PANTHER" id="PTHR37984">
    <property type="entry name" value="PROTEIN CBG26694"/>
    <property type="match status" value="1"/>
</dbReference>